<dbReference type="EMBL" id="JAASQV010000001">
    <property type="protein sequence ID" value="NIJ63152.1"/>
    <property type="molecule type" value="Genomic_DNA"/>
</dbReference>
<dbReference type="RefSeq" id="WP_167297742.1">
    <property type="nucleotide sequence ID" value="NZ_JAASQV010000001.1"/>
</dbReference>
<evidence type="ECO:0008006" key="3">
    <source>
        <dbReference type="Google" id="ProtNLM"/>
    </source>
</evidence>
<dbReference type="AlphaFoldDB" id="A0A7X5UWU5"/>
<evidence type="ECO:0000313" key="1">
    <source>
        <dbReference type="EMBL" id="NIJ63152.1"/>
    </source>
</evidence>
<gene>
    <name evidence="1" type="ORF">FHR20_000083</name>
</gene>
<reference evidence="1 2" key="1">
    <citation type="submission" date="2020-03" db="EMBL/GenBank/DDBJ databases">
        <title>Genomic Encyclopedia of Type Strains, Phase IV (KMG-IV): sequencing the most valuable type-strain genomes for metagenomic binning, comparative biology and taxonomic classification.</title>
        <authorList>
            <person name="Goeker M."/>
        </authorList>
    </citation>
    <scope>NUCLEOTIDE SEQUENCE [LARGE SCALE GENOMIC DNA]</scope>
    <source>
        <strain evidence="1 2">DSM 4733</strain>
    </source>
</reference>
<accession>A0A7X5UWU5</accession>
<evidence type="ECO:0000313" key="2">
    <source>
        <dbReference type="Proteomes" id="UP000564677"/>
    </source>
</evidence>
<protein>
    <recommendedName>
        <fullName evidence="3">HNH endonuclease</fullName>
    </recommendedName>
</protein>
<name>A0A7X5UWU5_9SPHN</name>
<proteinExistence type="predicted"/>
<organism evidence="1 2">
    <name type="scientific">Sphingomonas leidyi</name>
    <dbReference type="NCBI Taxonomy" id="68569"/>
    <lineage>
        <taxon>Bacteria</taxon>
        <taxon>Pseudomonadati</taxon>
        <taxon>Pseudomonadota</taxon>
        <taxon>Alphaproteobacteria</taxon>
        <taxon>Sphingomonadales</taxon>
        <taxon>Sphingomonadaceae</taxon>
        <taxon>Sphingomonas</taxon>
    </lineage>
</organism>
<keyword evidence="2" id="KW-1185">Reference proteome</keyword>
<dbReference type="Proteomes" id="UP000564677">
    <property type="component" value="Unassembled WGS sequence"/>
</dbReference>
<sequence>MLFSYPIEAIGQNWLNALAVDLMLAGMDAIDAGRRPTAWPACLPQARRALLEERTGLKSKLSALLREYRRLPAAQRLDVRTAVLRQTELPNVFSDAAPCPTLESLPASIRAPARALAHYLFGQLSSLKEGDGFLRDNQYSVIYESEIRHCPFCGLNYFRAPGAPRHALDHLLPISIYPFAAADLRNLPPACDECNSTYKRGIDILIGLGGMRRRCSDPYAGPNYRISLDGSEFFEGNTVGGYVLPRWNIEMVGDELDQAETWNTVYQIKVRYARDVLDADFLSWIKHYSGWFLAELGRGNDPDAVAAELPRYINNVIQEGFADRAFLKAEAFRLLDRACQDPKIGDDVRHWLWAFVEYAQ</sequence>
<comment type="caution">
    <text evidence="1">The sequence shown here is derived from an EMBL/GenBank/DDBJ whole genome shotgun (WGS) entry which is preliminary data.</text>
</comment>